<dbReference type="Proteomes" id="UP001226577">
    <property type="component" value="Unassembled WGS sequence"/>
</dbReference>
<proteinExistence type="predicted"/>
<gene>
    <name evidence="1" type="ORF">J2X98_003195</name>
</gene>
<keyword evidence="2" id="KW-1185">Reference proteome</keyword>
<name>A0ABT9RZE1_9MICC</name>
<dbReference type="EMBL" id="JAUSRE010000017">
    <property type="protein sequence ID" value="MDP9889584.1"/>
    <property type="molecule type" value="Genomic_DNA"/>
</dbReference>
<accession>A0ABT9RZE1</accession>
<evidence type="ECO:0000313" key="2">
    <source>
        <dbReference type="Proteomes" id="UP001226577"/>
    </source>
</evidence>
<reference evidence="1 2" key="1">
    <citation type="submission" date="2023-07" db="EMBL/GenBank/DDBJ databases">
        <title>Sorghum-associated microbial communities from plants grown in Nebraska, USA.</title>
        <authorList>
            <person name="Schachtman D."/>
        </authorList>
    </citation>
    <scope>NUCLEOTIDE SEQUENCE [LARGE SCALE GENOMIC DNA]</scope>
    <source>
        <strain evidence="1 2">CC222</strain>
    </source>
</reference>
<protein>
    <submittedName>
        <fullName evidence="1">IS30 family transposase</fullName>
    </submittedName>
</protein>
<organism evidence="1 2">
    <name type="scientific">Pseudarthrobacter enclensis</name>
    <dbReference type="NCBI Taxonomy" id="993070"/>
    <lineage>
        <taxon>Bacteria</taxon>
        <taxon>Bacillati</taxon>
        <taxon>Actinomycetota</taxon>
        <taxon>Actinomycetes</taxon>
        <taxon>Micrococcales</taxon>
        <taxon>Micrococcaceae</taxon>
        <taxon>Pseudarthrobacter</taxon>
    </lineage>
</organism>
<comment type="caution">
    <text evidence="1">The sequence shown here is derived from an EMBL/GenBank/DDBJ whole genome shotgun (WGS) entry which is preliminary data.</text>
</comment>
<evidence type="ECO:0000313" key="1">
    <source>
        <dbReference type="EMBL" id="MDP9889584.1"/>
    </source>
</evidence>
<sequence>MYREITRGTFVYFYDPGRPWQRGSNENTDGMQWDHSNAASTFLKEQTSAFMGRTPLSVVATELNQRPREILGWQASMEHPV</sequence>